<dbReference type="Proteomes" id="UP000023152">
    <property type="component" value="Unassembled WGS sequence"/>
</dbReference>
<protein>
    <submittedName>
        <fullName evidence="2">Ubiquitin domain-containing protein</fullName>
    </submittedName>
</protein>
<name>X6MRV6_RETFI</name>
<keyword evidence="3" id="KW-1185">Reference proteome</keyword>
<dbReference type="EMBL" id="ASPP01018766">
    <property type="protein sequence ID" value="ETO15830.1"/>
    <property type="molecule type" value="Genomic_DNA"/>
</dbReference>
<dbReference type="PANTHER" id="PTHR24006">
    <property type="entry name" value="UBIQUITIN CARBOXYL-TERMINAL HYDROLASE"/>
    <property type="match status" value="1"/>
</dbReference>
<dbReference type="GO" id="GO:0004843">
    <property type="term" value="F:cysteine-type deubiquitinase activity"/>
    <property type="evidence" value="ECO:0007669"/>
    <property type="project" value="InterPro"/>
</dbReference>
<dbReference type="PANTHER" id="PTHR24006:SF827">
    <property type="entry name" value="UBIQUITIN CARBOXYL-TERMINAL HYDROLASE 34"/>
    <property type="match status" value="1"/>
</dbReference>
<dbReference type="GO" id="GO:0005634">
    <property type="term" value="C:nucleus"/>
    <property type="evidence" value="ECO:0007669"/>
    <property type="project" value="TreeGrafter"/>
</dbReference>
<reference evidence="2 3" key="1">
    <citation type="journal article" date="2013" name="Curr. Biol.">
        <title>The Genome of the Foraminiferan Reticulomyxa filosa.</title>
        <authorList>
            <person name="Glockner G."/>
            <person name="Hulsmann N."/>
            <person name="Schleicher M."/>
            <person name="Noegel A.A."/>
            <person name="Eichinger L."/>
            <person name="Gallinger C."/>
            <person name="Pawlowski J."/>
            <person name="Sierra R."/>
            <person name="Euteneuer U."/>
            <person name="Pillet L."/>
            <person name="Moustafa A."/>
            <person name="Platzer M."/>
            <person name="Groth M."/>
            <person name="Szafranski K."/>
            <person name="Schliwa M."/>
        </authorList>
    </citation>
    <scope>NUCLEOTIDE SEQUENCE [LARGE SCALE GENOMIC DNA]</scope>
</reference>
<dbReference type="GO" id="GO:0005829">
    <property type="term" value="C:cytosol"/>
    <property type="evidence" value="ECO:0007669"/>
    <property type="project" value="TreeGrafter"/>
</dbReference>
<sequence>MYMPLFLFIKKKKNQGNPVDVRIQQDVQEFFNILTDRIENELKPTQFRRLLQDCFGGKVVNQMICQGGCGSVREREQDFMMISLPIKSRVNMKESLDAYVQPEQLEGVHCDACNKKCNTLKREVLHQLPNSLFVHLKRFELNFETFRHEKSNQRFEFPDEIDLEPYTKEGLDRLEKVKASQNDTNVQVPSPYAMHPPEYYKYKLVGVTVHTGSAN</sequence>
<dbReference type="PROSITE" id="PS50235">
    <property type="entry name" value="USP_3"/>
    <property type="match status" value="1"/>
</dbReference>
<evidence type="ECO:0000259" key="1">
    <source>
        <dbReference type="PROSITE" id="PS50235"/>
    </source>
</evidence>
<dbReference type="Pfam" id="PF00443">
    <property type="entry name" value="UCH"/>
    <property type="match status" value="1"/>
</dbReference>
<dbReference type="Gene3D" id="3.90.70.10">
    <property type="entry name" value="Cysteine proteinases"/>
    <property type="match status" value="1"/>
</dbReference>
<dbReference type="InterPro" id="IPR001394">
    <property type="entry name" value="Peptidase_C19_UCH"/>
</dbReference>
<dbReference type="AlphaFoldDB" id="X6MRV6"/>
<dbReference type="GO" id="GO:0016579">
    <property type="term" value="P:protein deubiquitination"/>
    <property type="evidence" value="ECO:0007669"/>
    <property type="project" value="InterPro"/>
</dbReference>
<organism evidence="2 3">
    <name type="scientific">Reticulomyxa filosa</name>
    <dbReference type="NCBI Taxonomy" id="46433"/>
    <lineage>
        <taxon>Eukaryota</taxon>
        <taxon>Sar</taxon>
        <taxon>Rhizaria</taxon>
        <taxon>Retaria</taxon>
        <taxon>Foraminifera</taxon>
        <taxon>Monothalamids</taxon>
        <taxon>Reticulomyxidae</taxon>
        <taxon>Reticulomyxa</taxon>
    </lineage>
</organism>
<dbReference type="SUPFAM" id="SSF54001">
    <property type="entry name" value="Cysteine proteinases"/>
    <property type="match status" value="1"/>
</dbReference>
<dbReference type="OrthoDB" id="289038at2759"/>
<accession>X6MRV6</accession>
<dbReference type="InterPro" id="IPR050164">
    <property type="entry name" value="Peptidase_C19"/>
</dbReference>
<dbReference type="InterPro" id="IPR028889">
    <property type="entry name" value="USP"/>
</dbReference>
<dbReference type="InterPro" id="IPR038765">
    <property type="entry name" value="Papain-like_cys_pep_sf"/>
</dbReference>
<gene>
    <name evidence="2" type="ORF">RFI_21534</name>
</gene>
<feature type="domain" description="USP" evidence="1">
    <location>
        <begin position="1"/>
        <end position="215"/>
    </location>
</feature>
<evidence type="ECO:0000313" key="2">
    <source>
        <dbReference type="EMBL" id="ETO15830.1"/>
    </source>
</evidence>
<proteinExistence type="predicted"/>
<comment type="caution">
    <text evidence="2">The sequence shown here is derived from an EMBL/GenBank/DDBJ whole genome shotgun (WGS) entry which is preliminary data.</text>
</comment>
<evidence type="ECO:0000313" key="3">
    <source>
        <dbReference type="Proteomes" id="UP000023152"/>
    </source>
</evidence>